<keyword evidence="3" id="KW-1185">Reference proteome</keyword>
<dbReference type="Pfam" id="PF00756">
    <property type="entry name" value="Esterase"/>
    <property type="match status" value="1"/>
</dbReference>
<protein>
    <submittedName>
        <fullName evidence="2">Esterase</fullName>
    </submittedName>
</protein>
<dbReference type="InterPro" id="IPR000801">
    <property type="entry name" value="Esterase-like"/>
</dbReference>
<proteinExistence type="predicted"/>
<dbReference type="EMBL" id="JAETXX010000001">
    <property type="protein sequence ID" value="MCF8713895.1"/>
    <property type="molecule type" value="Genomic_DNA"/>
</dbReference>
<evidence type="ECO:0000313" key="2">
    <source>
        <dbReference type="EMBL" id="MCF8713895.1"/>
    </source>
</evidence>
<name>A0ABS9J0N1_9FLAO</name>
<feature type="chain" id="PRO_5045797914" evidence="1">
    <location>
        <begin position="21"/>
        <end position="381"/>
    </location>
</feature>
<keyword evidence="1" id="KW-0732">Signal</keyword>
<reference evidence="2 3" key="1">
    <citation type="submission" date="2021-01" db="EMBL/GenBank/DDBJ databases">
        <title>Genome sequencing of Joostella atrarenae M1-2 (= KCTC 23194).</title>
        <authorList>
            <person name="Zakaria M.R."/>
            <person name="Lam M.Q."/>
            <person name="Chong C.S."/>
        </authorList>
    </citation>
    <scope>NUCLEOTIDE SEQUENCE [LARGE SCALE GENOMIC DNA]</scope>
    <source>
        <strain evidence="2 3">M1-2</strain>
    </source>
</reference>
<dbReference type="Proteomes" id="UP000829517">
    <property type="component" value="Unassembled WGS sequence"/>
</dbReference>
<dbReference type="RefSeq" id="WP_236957853.1">
    <property type="nucleotide sequence ID" value="NZ_JAETXX010000001.1"/>
</dbReference>
<evidence type="ECO:0000313" key="3">
    <source>
        <dbReference type="Proteomes" id="UP000829517"/>
    </source>
</evidence>
<accession>A0ABS9J0N1</accession>
<gene>
    <name evidence="2" type="ORF">JM658_03560</name>
</gene>
<dbReference type="PANTHER" id="PTHR48098">
    <property type="entry name" value="ENTEROCHELIN ESTERASE-RELATED"/>
    <property type="match status" value="1"/>
</dbReference>
<dbReference type="SUPFAM" id="SSF53474">
    <property type="entry name" value="alpha/beta-Hydrolases"/>
    <property type="match status" value="1"/>
</dbReference>
<dbReference type="InterPro" id="IPR011990">
    <property type="entry name" value="TPR-like_helical_dom_sf"/>
</dbReference>
<dbReference type="Gene3D" id="3.40.50.1820">
    <property type="entry name" value="alpha/beta hydrolase"/>
    <property type="match status" value="1"/>
</dbReference>
<dbReference type="InterPro" id="IPR029058">
    <property type="entry name" value="AB_hydrolase_fold"/>
</dbReference>
<feature type="signal peptide" evidence="1">
    <location>
        <begin position="1"/>
        <end position="20"/>
    </location>
</feature>
<dbReference type="PANTHER" id="PTHR48098:SF6">
    <property type="entry name" value="FERRI-BACILLIBACTIN ESTERASE BESA"/>
    <property type="match status" value="1"/>
</dbReference>
<comment type="caution">
    <text evidence="2">The sequence shown here is derived from an EMBL/GenBank/DDBJ whole genome shotgun (WGS) entry which is preliminary data.</text>
</comment>
<organism evidence="2 3">
    <name type="scientific">Joostella atrarenae</name>
    <dbReference type="NCBI Taxonomy" id="679257"/>
    <lineage>
        <taxon>Bacteria</taxon>
        <taxon>Pseudomonadati</taxon>
        <taxon>Bacteroidota</taxon>
        <taxon>Flavobacteriia</taxon>
        <taxon>Flavobacteriales</taxon>
        <taxon>Flavobacteriaceae</taxon>
        <taxon>Joostella</taxon>
    </lineage>
</organism>
<evidence type="ECO:0000256" key="1">
    <source>
        <dbReference type="SAM" id="SignalP"/>
    </source>
</evidence>
<sequence>MKKTTLICMMLFLCALNLKAQLKSSTIESFKLAEKRDIQLYVPENYSAEKSYPLIVVLDADYLFDVVVGNVKFYTYNNEMPESIVVGINQSETRYEDCFYSDESGFPDKKGNDFFEFIGMELIPLIQKNYNLAKFKAIVGHDITVNFSNYYLFKGNLLFNAYINLSPTFAPTMERNIPERLGDIDAMTFYYLATSENDEKENQQRIRVFDNTMKGITNDNVHYYFDEFDNANHYGVASYGTPKALDKIFKVYKPISIEEYKNEVLEHDGPVVEYLTEKYSTIETLFSFKKQVSLNDMMAIYAATKKKEDLESLNELSKIAKDEYPDTMLGFFLEAEYLEQMGEPKKAMRTYEKAFGMQEIDFVTKDLALERIDALKADFGW</sequence>
<dbReference type="Gene3D" id="1.25.40.10">
    <property type="entry name" value="Tetratricopeptide repeat domain"/>
    <property type="match status" value="1"/>
</dbReference>
<dbReference type="InterPro" id="IPR050583">
    <property type="entry name" value="Mycobacterial_A85_antigen"/>
</dbReference>